<reference evidence="1 2" key="1">
    <citation type="submission" date="2019-12" db="EMBL/GenBank/DDBJ databases">
        <authorList>
            <person name="Kim Y.S."/>
        </authorList>
    </citation>
    <scope>NUCLEOTIDE SEQUENCE [LARGE SCALE GENOMIC DNA]</scope>
    <source>
        <strain evidence="1 2">GA093</strain>
    </source>
</reference>
<proteinExistence type="predicted"/>
<gene>
    <name evidence="1" type="ORF">GON26_21185</name>
</gene>
<dbReference type="RefSeq" id="WP_160376766.1">
    <property type="nucleotide sequence ID" value="NZ_WSTB01000021.1"/>
</dbReference>
<dbReference type="Proteomes" id="UP000471501">
    <property type="component" value="Unassembled WGS sequence"/>
</dbReference>
<name>A0A6I4NRN9_9FLAO</name>
<comment type="caution">
    <text evidence="1">The sequence shown here is derived from an EMBL/GenBank/DDBJ whole genome shotgun (WGS) entry which is preliminary data.</text>
</comment>
<dbReference type="PROSITE" id="PS51257">
    <property type="entry name" value="PROKAR_LIPOPROTEIN"/>
    <property type="match status" value="1"/>
</dbReference>
<accession>A0A6I4NRN9</accession>
<dbReference type="AlphaFoldDB" id="A0A6I4NRN9"/>
<organism evidence="1 2">
    <name type="scientific">Flavobacterium hydrocarbonoxydans</name>
    <dbReference type="NCBI Taxonomy" id="2683249"/>
    <lineage>
        <taxon>Bacteria</taxon>
        <taxon>Pseudomonadati</taxon>
        <taxon>Bacteroidota</taxon>
        <taxon>Flavobacteriia</taxon>
        <taxon>Flavobacteriales</taxon>
        <taxon>Flavobacteriaceae</taxon>
        <taxon>Flavobacterium</taxon>
    </lineage>
</organism>
<evidence type="ECO:0008006" key="3">
    <source>
        <dbReference type="Google" id="ProtNLM"/>
    </source>
</evidence>
<protein>
    <recommendedName>
        <fullName evidence="3">Lipoprotein</fullName>
    </recommendedName>
</protein>
<sequence>MTKNSLFLVSMVILFFSCNSKEDKEKYNHVTYRAIHNKDTAILSIHINDKKFYGSYEISHYKIGKDSGNVRGNIKGDTLRGDFHYITFGGGWKRIPLALLKKDKKLVLGNGVIGSYMNLPLFVPEIPIEYDNSGFVFEKIK</sequence>
<keyword evidence="2" id="KW-1185">Reference proteome</keyword>
<dbReference type="EMBL" id="WSTB01000021">
    <property type="protein sequence ID" value="MWB96883.1"/>
    <property type="molecule type" value="Genomic_DNA"/>
</dbReference>
<evidence type="ECO:0000313" key="1">
    <source>
        <dbReference type="EMBL" id="MWB96883.1"/>
    </source>
</evidence>
<evidence type="ECO:0000313" key="2">
    <source>
        <dbReference type="Proteomes" id="UP000471501"/>
    </source>
</evidence>